<proteinExistence type="predicted"/>
<dbReference type="Gene3D" id="3.20.20.70">
    <property type="entry name" value="Aldolase class I"/>
    <property type="match status" value="1"/>
</dbReference>
<name>A0ABV6Z007_UNCC1</name>
<evidence type="ECO:0000256" key="4">
    <source>
        <dbReference type="ARBA" id="ARBA00022723"/>
    </source>
</evidence>
<dbReference type="Proteomes" id="UP001594351">
    <property type="component" value="Unassembled WGS sequence"/>
</dbReference>
<dbReference type="SUPFAM" id="SSF102114">
    <property type="entry name" value="Radical SAM enzymes"/>
    <property type="match status" value="1"/>
</dbReference>
<keyword evidence="3" id="KW-0949">S-adenosyl-L-methionine</keyword>
<evidence type="ECO:0000259" key="8">
    <source>
        <dbReference type="Pfam" id="PF13186"/>
    </source>
</evidence>
<gene>
    <name evidence="9" type="ORF">ACFL27_16410</name>
</gene>
<dbReference type="InterPro" id="IPR050377">
    <property type="entry name" value="Radical_SAM_PqqE_MftC-like"/>
</dbReference>
<comment type="caution">
    <text evidence="9">The sequence shown here is derived from an EMBL/GenBank/DDBJ whole genome shotgun (WGS) entry which is preliminary data.</text>
</comment>
<organism evidence="9 10">
    <name type="scientific">candidate division CSSED10-310 bacterium</name>
    <dbReference type="NCBI Taxonomy" id="2855610"/>
    <lineage>
        <taxon>Bacteria</taxon>
        <taxon>Bacteria division CSSED10-310</taxon>
    </lineage>
</organism>
<dbReference type="InterPro" id="IPR013785">
    <property type="entry name" value="Aldolase_TIM"/>
</dbReference>
<evidence type="ECO:0000313" key="9">
    <source>
        <dbReference type="EMBL" id="MFC1851775.1"/>
    </source>
</evidence>
<dbReference type="EMBL" id="JBHPBY010000223">
    <property type="protein sequence ID" value="MFC1851775.1"/>
    <property type="molecule type" value="Genomic_DNA"/>
</dbReference>
<dbReference type="PANTHER" id="PTHR11228:SF7">
    <property type="entry name" value="PQQA PEPTIDE CYCLASE"/>
    <property type="match status" value="1"/>
</dbReference>
<dbReference type="CDD" id="cd01335">
    <property type="entry name" value="Radical_SAM"/>
    <property type="match status" value="1"/>
</dbReference>
<dbReference type="CDD" id="cd21109">
    <property type="entry name" value="SPASM"/>
    <property type="match status" value="1"/>
</dbReference>
<sequence length="371" mass="42304">MMATKAIMKGARLLARGTPLLFDDIPFYQEKTPYRKRFNYIFQGIQALVRNPVRFGLPPILQLEPVNSCNLHCLTCPTGSKLMTRPAAMMSYDMFCTIIDQVKDDILLVAFWSWGEPFMNPDAFHMIHYAKQKGLLVHTSTNGHFFSSREQASKLVDSGLDSVIIAIDGLDPQTYAVYRGGGQLNRVIQSIEHVVAERAACGVNHPLITLRFIVMKHNEHQQNQVEKFARELNVDYVSFRSPVVQREGINLHKQLAPDTFDFAPERFSKSELSPKSFLCFRPYGNLTIFSNSDVVSCENDYNATIPFGNVAQQSLRQILSSPSCRSFMTKFRKNSDQLSFCRTCELKFIDRPTHNIHTYKLTNQDHNHNAP</sequence>
<protein>
    <submittedName>
        <fullName evidence="9">Radical SAM protein</fullName>
    </submittedName>
</protein>
<reference evidence="9 10" key="1">
    <citation type="submission" date="2024-09" db="EMBL/GenBank/DDBJ databases">
        <title>Laminarin stimulates single cell rates of sulfate reduction while oxygen inhibits transcriptomic activity in coastal marine sediment.</title>
        <authorList>
            <person name="Lindsay M."/>
            <person name="Orcutt B."/>
            <person name="Emerson D."/>
            <person name="Stepanauskas R."/>
            <person name="D'Angelo T."/>
        </authorList>
    </citation>
    <scope>NUCLEOTIDE SEQUENCE [LARGE SCALE GENOMIC DNA]</scope>
    <source>
        <strain evidence="9">SAG AM-311-K15</strain>
    </source>
</reference>
<evidence type="ECO:0000256" key="3">
    <source>
        <dbReference type="ARBA" id="ARBA00022691"/>
    </source>
</evidence>
<feature type="domain" description="4Fe4S-binding SPASM" evidence="8">
    <location>
        <begin position="279"/>
        <end position="345"/>
    </location>
</feature>
<dbReference type="InterPro" id="IPR034391">
    <property type="entry name" value="AdoMet-like_SPASM_containing"/>
</dbReference>
<dbReference type="InterPro" id="IPR023885">
    <property type="entry name" value="4Fe4S-binding_SPASM_dom"/>
</dbReference>
<feature type="domain" description="Radical SAM core" evidence="7">
    <location>
        <begin position="64"/>
        <end position="197"/>
    </location>
</feature>
<evidence type="ECO:0000256" key="2">
    <source>
        <dbReference type="ARBA" id="ARBA00022485"/>
    </source>
</evidence>
<dbReference type="Pfam" id="PF04055">
    <property type="entry name" value="Radical_SAM"/>
    <property type="match status" value="1"/>
</dbReference>
<dbReference type="SFLD" id="SFLDG01067">
    <property type="entry name" value="SPASM/twitch_domain_containing"/>
    <property type="match status" value="1"/>
</dbReference>
<keyword evidence="4" id="KW-0479">Metal-binding</keyword>
<dbReference type="InterPro" id="IPR058240">
    <property type="entry name" value="rSAM_sf"/>
</dbReference>
<evidence type="ECO:0000259" key="7">
    <source>
        <dbReference type="Pfam" id="PF04055"/>
    </source>
</evidence>
<evidence type="ECO:0000256" key="5">
    <source>
        <dbReference type="ARBA" id="ARBA00023004"/>
    </source>
</evidence>
<keyword evidence="6" id="KW-0411">Iron-sulfur</keyword>
<comment type="cofactor">
    <cofactor evidence="1">
        <name>[4Fe-4S] cluster</name>
        <dbReference type="ChEBI" id="CHEBI:49883"/>
    </cofactor>
</comment>
<dbReference type="InterPro" id="IPR007197">
    <property type="entry name" value="rSAM"/>
</dbReference>
<evidence type="ECO:0000313" key="10">
    <source>
        <dbReference type="Proteomes" id="UP001594351"/>
    </source>
</evidence>
<keyword evidence="2" id="KW-0004">4Fe-4S</keyword>
<accession>A0ABV6Z007</accession>
<dbReference type="PANTHER" id="PTHR11228">
    <property type="entry name" value="RADICAL SAM DOMAIN PROTEIN"/>
    <property type="match status" value="1"/>
</dbReference>
<evidence type="ECO:0000256" key="1">
    <source>
        <dbReference type="ARBA" id="ARBA00001966"/>
    </source>
</evidence>
<dbReference type="SFLD" id="SFLDG01387">
    <property type="entry name" value="BtrN-like_SPASM_domain_contain"/>
    <property type="match status" value="1"/>
</dbReference>
<dbReference type="SFLD" id="SFLDS00029">
    <property type="entry name" value="Radical_SAM"/>
    <property type="match status" value="1"/>
</dbReference>
<dbReference type="Pfam" id="PF13186">
    <property type="entry name" value="SPASM"/>
    <property type="match status" value="1"/>
</dbReference>
<keyword evidence="5" id="KW-0408">Iron</keyword>
<keyword evidence="10" id="KW-1185">Reference proteome</keyword>
<evidence type="ECO:0000256" key="6">
    <source>
        <dbReference type="ARBA" id="ARBA00023014"/>
    </source>
</evidence>